<dbReference type="GO" id="GO:0016020">
    <property type="term" value="C:membrane"/>
    <property type="evidence" value="ECO:0007669"/>
    <property type="project" value="UniProtKB-SubCell"/>
</dbReference>
<comment type="subcellular location">
    <subcellularLocation>
        <location evidence="1">Membrane</location>
        <topology evidence="1">Multi-pass membrane protein</topology>
    </subcellularLocation>
</comment>
<evidence type="ECO:0000256" key="7">
    <source>
        <dbReference type="SAM" id="Phobius"/>
    </source>
</evidence>
<feature type="transmembrane region" description="Helical" evidence="7">
    <location>
        <begin position="210"/>
        <end position="243"/>
    </location>
</feature>
<feature type="transmembrane region" description="Helical" evidence="7">
    <location>
        <begin position="176"/>
        <end position="198"/>
    </location>
</feature>
<evidence type="ECO:0000256" key="6">
    <source>
        <dbReference type="ARBA" id="ARBA00023136"/>
    </source>
</evidence>
<evidence type="ECO:0000313" key="9">
    <source>
        <dbReference type="EMBL" id="OGM24663.1"/>
    </source>
</evidence>
<dbReference type="Pfam" id="PF00999">
    <property type="entry name" value="Na_H_Exchanger"/>
    <property type="match status" value="1"/>
</dbReference>
<feature type="transmembrane region" description="Helical" evidence="7">
    <location>
        <begin position="141"/>
        <end position="164"/>
    </location>
</feature>
<name>A0A1F7YBH5_9BACT</name>
<dbReference type="Gene3D" id="1.20.1530.20">
    <property type="match status" value="1"/>
</dbReference>
<dbReference type="EMBL" id="MGGI01000026">
    <property type="protein sequence ID" value="OGM24663.1"/>
    <property type="molecule type" value="Genomic_DNA"/>
</dbReference>
<dbReference type="PANTHER" id="PTHR42751:SF3">
    <property type="entry name" value="SODIUM_GLUTAMATE SYMPORTER"/>
    <property type="match status" value="1"/>
</dbReference>
<gene>
    <name evidence="9" type="ORF">A2627_02595</name>
</gene>
<keyword evidence="6 7" id="KW-0472">Membrane</keyword>
<accession>A0A1F7YBH5</accession>
<feature type="transmembrane region" description="Helical" evidence="7">
    <location>
        <begin position="52"/>
        <end position="70"/>
    </location>
</feature>
<keyword evidence="3" id="KW-0813">Transport</keyword>
<dbReference type="SUPFAM" id="SSF51735">
    <property type="entry name" value="NAD(P)-binding Rossmann-fold domains"/>
    <property type="match status" value="1"/>
</dbReference>
<feature type="transmembrane region" description="Helical" evidence="7">
    <location>
        <begin position="79"/>
        <end position="102"/>
    </location>
</feature>
<dbReference type="Gene3D" id="3.40.50.720">
    <property type="entry name" value="NAD(P)-binding Rossmann-like Domain"/>
    <property type="match status" value="1"/>
</dbReference>
<dbReference type="GO" id="GO:1902600">
    <property type="term" value="P:proton transmembrane transport"/>
    <property type="evidence" value="ECO:0007669"/>
    <property type="project" value="InterPro"/>
</dbReference>
<feature type="domain" description="RCK N-terminal" evidence="8">
    <location>
        <begin position="407"/>
        <end position="523"/>
    </location>
</feature>
<evidence type="ECO:0000256" key="2">
    <source>
        <dbReference type="ARBA" id="ARBA00005551"/>
    </source>
</evidence>
<feature type="transmembrane region" description="Helical" evidence="7">
    <location>
        <begin position="108"/>
        <end position="129"/>
    </location>
</feature>
<dbReference type="InterPro" id="IPR003148">
    <property type="entry name" value="RCK_N"/>
</dbReference>
<keyword evidence="5 7" id="KW-1133">Transmembrane helix</keyword>
<proteinExistence type="inferred from homology"/>
<evidence type="ECO:0000256" key="5">
    <source>
        <dbReference type="ARBA" id="ARBA00022989"/>
    </source>
</evidence>
<dbReference type="AlphaFoldDB" id="A0A1F7YBH5"/>
<comment type="similarity">
    <text evidence="2">Belongs to the monovalent cation:proton antiporter 2 (CPA2) transporter (TC 2.A.37) family.</text>
</comment>
<keyword evidence="4 7" id="KW-0812">Transmembrane</keyword>
<organism evidence="9 10">
    <name type="scientific">Candidatus Woesebacteria bacterium RIFCSPHIGHO2_01_FULL_39_28</name>
    <dbReference type="NCBI Taxonomy" id="1802496"/>
    <lineage>
        <taxon>Bacteria</taxon>
        <taxon>Candidatus Woeseibacteriota</taxon>
    </lineage>
</organism>
<sequence>MFVQNLFLVSFVALLGGLIMKYLRLPILIGYILAGIGFSMIFPVKVADIENLAQLGILLLLFSIGTELSLKRLTRIGNVVIIASVIQIIIVTLILSLLFRVFGVSFPAALILAAGFSLSSTALVVKLLVDRGESGSIQGEILTMWLLTQDLMVIPIIILLPSLTSGEFWISSTVKALLLSLLLISSTLFLGKLAVPYVIHRIASYNSRELLFLAAISLAVGVAALTSVFGVSPALGAFLAGLVISDTQENHAIFAETRPLRDLFVTLFFVSLGFLINPTVFVSHLGLILVLTISVIIVKFFVVYLISLSLGIRGKTSLYLSIGLSQVGEFAFILFLLARNFRIIDPVLTSVGISTTLLTLILTPLTFRTIIPIWRKIKLAVVDKPDLKKILLSQGDLYHEEDQNTFKDHIIICGFGRVGGWIGKAFDSAGIRYIVIDYNQRVVSEVQKQGIPVIYGDPAEPEVLEAADVRLAKGVIIAVPDRITQEEIISYVQTVNPKAKIISRAHLDEDWERLSSLKVDRVVQPEFEASISIIKSIFINMGKSKEEIALRIKNLKYAHSVKK</sequence>
<dbReference type="InterPro" id="IPR006153">
    <property type="entry name" value="Cation/H_exchanger_TM"/>
</dbReference>
<dbReference type="GO" id="GO:0015297">
    <property type="term" value="F:antiporter activity"/>
    <property type="evidence" value="ECO:0007669"/>
    <property type="project" value="InterPro"/>
</dbReference>
<protein>
    <recommendedName>
        <fullName evidence="8">RCK N-terminal domain-containing protein</fullName>
    </recommendedName>
</protein>
<dbReference type="GO" id="GO:0006813">
    <property type="term" value="P:potassium ion transport"/>
    <property type="evidence" value="ECO:0007669"/>
    <property type="project" value="InterPro"/>
</dbReference>
<evidence type="ECO:0000256" key="4">
    <source>
        <dbReference type="ARBA" id="ARBA00022692"/>
    </source>
</evidence>
<feature type="transmembrane region" description="Helical" evidence="7">
    <location>
        <begin position="288"/>
        <end position="312"/>
    </location>
</feature>
<evidence type="ECO:0000256" key="1">
    <source>
        <dbReference type="ARBA" id="ARBA00004141"/>
    </source>
</evidence>
<feature type="transmembrane region" description="Helical" evidence="7">
    <location>
        <begin position="318"/>
        <end position="338"/>
    </location>
</feature>
<evidence type="ECO:0000313" key="10">
    <source>
        <dbReference type="Proteomes" id="UP000178851"/>
    </source>
</evidence>
<dbReference type="InterPro" id="IPR038770">
    <property type="entry name" value="Na+/solute_symporter_sf"/>
</dbReference>
<dbReference type="PANTHER" id="PTHR42751">
    <property type="entry name" value="SODIUM/HYDROGEN EXCHANGER FAMILY/TRKA DOMAIN PROTEIN"/>
    <property type="match status" value="1"/>
</dbReference>
<feature type="transmembrane region" description="Helical" evidence="7">
    <location>
        <begin position="28"/>
        <end position="46"/>
    </location>
</feature>
<dbReference type="InterPro" id="IPR036291">
    <property type="entry name" value="NAD(P)-bd_dom_sf"/>
</dbReference>
<evidence type="ECO:0000259" key="8">
    <source>
        <dbReference type="PROSITE" id="PS51201"/>
    </source>
</evidence>
<evidence type="ECO:0000256" key="3">
    <source>
        <dbReference type="ARBA" id="ARBA00022448"/>
    </source>
</evidence>
<dbReference type="Proteomes" id="UP000178851">
    <property type="component" value="Unassembled WGS sequence"/>
</dbReference>
<dbReference type="PROSITE" id="PS51201">
    <property type="entry name" value="RCK_N"/>
    <property type="match status" value="1"/>
</dbReference>
<feature type="transmembrane region" description="Helical" evidence="7">
    <location>
        <begin position="347"/>
        <end position="367"/>
    </location>
</feature>
<reference evidence="9 10" key="1">
    <citation type="journal article" date="2016" name="Nat. Commun.">
        <title>Thousands of microbial genomes shed light on interconnected biogeochemical processes in an aquifer system.</title>
        <authorList>
            <person name="Anantharaman K."/>
            <person name="Brown C.T."/>
            <person name="Hug L.A."/>
            <person name="Sharon I."/>
            <person name="Castelle C.J."/>
            <person name="Probst A.J."/>
            <person name="Thomas B.C."/>
            <person name="Singh A."/>
            <person name="Wilkins M.J."/>
            <person name="Karaoz U."/>
            <person name="Brodie E.L."/>
            <person name="Williams K.H."/>
            <person name="Hubbard S.S."/>
            <person name="Banfield J.F."/>
        </authorList>
    </citation>
    <scope>NUCLEOTIDE SEQUENCE [LARGE SCALE GENOMIC DNA]</scope>
</reference>
<dbReference type="Pfam" id="PF02254">
    <property type="entry name" value="TrkA_N"/>
    <property type="match status" value="1"/>
</dbReference>
<feature type="transmembrane region" description="Helical" evidence="7">
    <location>
        <begin position="263"/>
        <end position="281"/>
    </location>
</feature>
<comment type="caution">
    <text evidence="9">The sequence shown here is derived from an EMBL/GenBank/DDBJ whole genome shotgun (WGS) entry which is preliminary data.</text>
</comment>